<evidence type="ECO:0000259" key="3">
    <source>
        <dbReference type="SMART" id="SM01007"/>
    </source>
</evidence>
<reference evidence="5" key="1">
    <citation type="submission" date="2015-06" db="EMBL/GenBank/DDBJ databases">
        <title>New insights into the roles of widespread benthic archaea in carbon and nitrogen cycling.</title>
        <authorList>
            <person name="Lazar C.S."/>
            <person name="Baker B.J."/>
            <person name="Seitz K.W."/>
            <person name="Hyde A.S."/>
            <person name="Dick G.J."/>
            <person name="Hinrichs K.-U."/>
            <person name="Teske A.P."/>
        </authorList>
    </citation>
    <scope>NUCLEOTIDE SEQUENCE [LARGE SCALE GENOMIC DNA]</scope>
</reference>
<dbReference type="GO" id="GO:0019323">
    <property type="term" value="P:pentose catabolic process"/>
    <property type="evidence" value="ECO:0007669"/>
    <property type="project" value="TreeGrafter"/>
</dbReference>
<dbReference type="InterPro" id="IPR036409">
    <property type="entry name" value="Aldolase_II/adducin_N_sf"/>
</dbReference>
<gene>
    <name evidence="4" type="ORF">AC478_01540</name>
</gene>
<evidence type="ECO:0000313" key="4">
    <source>
        <dbReference type="EMBL" id="KON32003.1"/>
    </source>
</evidence>
<dbReference type="Pfam" id="PF00596">
    <property type="entry name" value="Aldolase_II"/>
    <property type="match status" value="1"/>
</dbReference>
<dbReference type="InterPro" id="IPR001303">
    <property type="entry name" value="Aldolase_II/adducin_N"/>
</dbReference>
<dbReference type="PANTHER" id="PTHR22789:SF0">
    <property type="entry name" value="3-OXO-TETRONATE 4-PHOSPHATE DECARBOXYLASE-RELATED"/>
    <property type="match status" value="1"/>
</dbReference>
<dbReference type="InterPro" id="IPR050197">
    <property type="entry name" value="Aldolase_class_II_sugar_metab"/>
</dbReference>
<protein>
    <recommendedName>
        <fullName evidence="3">Class II aldolase/adducin N-terminal domain-containing protein</fullName>
    </recommendedName>
</protein>
<comment type="caution">
    <text evidence="4">The sequence shown here is derived from an EMBL/GenBank/DDBJ whole genome shotgun (WGS) entry which is preliminary data.</text>
</comment>
<dbReference type="PANTHER" id="PTHR22789">
    <property type="entry name" value="FUCULOSE PHOSPHATE ALDOLASE"/>
    <property type="match status" value="1"/>
</dbReference>
<keyword evidence="1" id="KW-0479">Metal-binding</keyword>
<dbReference type="GO" id="GO:0016832">
    <property type="term" value="F:aldehyde-lyase activity"/>
    <property type="evidence" value="ECO:0007669"/>
    <property type="project" value="TreeGrafter"/>
</dbReference>
<dbReference type="GO" id="GO:0005829">
    <property type="term" value="C:cytosol"/>
    <property type="evidence" value="ECO:0007669"/>
    <property type="project" value="TreeGrafter"/>
</dbReference>
<name>A0A0M0BTS3_9ARCH</name>
<dbReference type="EMBL" id="LFWV01000015">
    <property type="protein sequence ID" value="KON32003.1"/>
    <property type="molecule type" value="Genomic_DNA"/>
</dbReference>
<dbReference type="SMART" id="SM01007">
    <property type="entry name" value="Aldolase_II"/>
    <property type="match status" value="1"/>
</dbReference>
<evidence type="ECO:0000313" key="5">
    <source>
        <dbReference type="Proteomes" id="UP000054016"/>
    </source>
</evidence>
<organism evidence="4 5">
    <name type="scientific">miscellaneous Crenarchaeota group-1 archaeon SG8-32-3</name>
    <dbReference type="NCBI Taxonomy" id="1685125"/>
    <lineage>
        <taxon>Archaea</taxon>
        <taxon>Candidatus Bathyarchaeota</taxon>
        <taxon>MCG-1</taxon>
    </lineage>
</organism>
<accession>A0A0M0BTS3</accession>
<evidence type="ECO:0000256" key="1">
    <source>
        <dbReference type="ARBA" id="ARBA00022723"/>
    </source>
</evidence>
<sequence length="210" mass="22824">MKDISEQLVKAGRELHEKGLVRGNSGNISAKIPGTDMFLVKPSGAPMKFLQPEELVLADLQGNKVRGGLNVSLETPIHAAIYKARREVQAVVHTHAPTATAFGIAKMEILPLQVEMFMLLPNGVPVVPFEPPGSKALAEAVQKKITDYDALILENHGIVTVGSTIEGACTLNEMVEEAAKIQYLVMTLVGRDVLDLTELKEKFKTEKTVE</sequence>
<proteinExistence type="predicted"/>
<dbReference type="Gene3D" id="3.40.225.10">
    <property type="entry name" value="Class II aldolase/adducin N-terminal domain"/>
    <property type="match status" value="1"/>
</dbReference>
<dbReference type="GO" id="GO:0046872">
    <property type="term" value="F:metal ion binding"/>
    <property type="evidence" value="ECO:0007669"/>
    <property type="project" value="UniProtKB-KW"/>
</dbReference>
<dbReference type="AlphaFoldDB" id="A0A0M0BTS3"/>
<feature type="domain" description="Class II aldolase/adducin N-terminal" evidence="3">
    <location>
        <begin position="6"/>
        <end position="183"/>
    </location>
</feature>
<evidence type="ECO:0000256" key="2">
    <source>
        <dbReference type="ARBA" id="ARBA00023239"/>
    </source>
</evidence>
<dbReference type="SUPFAM" id="SSF53639">
    <property type="entry name" value="AraD/HMP-PK domain-like"/>
    <property type="match status" value="1"/>
</dbReference>
<dbReference type="Proteomes" id="UP000054016">
    <property type="component" value="Unassembled WGS sequence"/>
</dbReference>
<keyword evidence="2" id="KW-0456">Lyase</keyword>
<dbReference type="UniPathway" id="UPA00071"/>